<reference evidence="7 8" key="1">
    <citation type="submission" date="2013-12" db="EMBL/GenBank/DDBJ databases">
        <authorList>
            <consortium name="DOE Joint Genome Institute"/>
            <person name="Smidt H."/>
            <person name="Huntemann M."/>
            <person name="Han J."/>
            <person name="Chen A."/>
            <person name="Kyrpides N."/>
            <person name="Mavromatis K."/>
            <person name="Markowitz V."/>
            <person name="Palaniappan K."/>
            <person name="Ivanova N."/>
            <person name="Schaumberg A."/>
            <person name="Pati A."/>
            <person name="Liolios K."/>
            <person name="Nordberg H.P."/>
            <person name="Cantor M.N."/>
            <person name="Hua S.X."/>
            <person name="Woyke T."/>
        </authorList>
    </citation>
    <scope>NUCLEOTIDE SEQUENCE [LARGE SCALE GENOMIC DNA]</scope>
    <source>
        <strain evidence="8">DSM 15288</strain>
    </source>
</reference>
<gene>
    <name evidence="7" type="ORF">DESME_05180</name>
</gene>
<dbReference type="KEGG" id="dmt:DESME_05180"/>
<dbReference type="PANTHER" id="PTHR34857">
    <property type="entry name" value="SLL0384 PROTEIN"/>
    <property type="match status" value="1"/>
</dbReference>
<dbReference type="OrthoDB" id="9815246at2"/>
<dbReference type="Proteomes" id="UP000010847">
    <property type="component" value="Chromosome"/>
</dbReference>
<protein>
    <submittedName>
        <fullName evidence="7">Cobalt ABC transporter permease</fullName>
    </submittedName>
</protein>
<feature type="transmembrane region" description="Helical" evidence="6">
    <location>
        <begin position="67"/>
        <end position="96"/>
    </location>
</feature>
<evidence type="ECO:0000256" key="1">
    <source>
        <dbReference type="ARBA" id="ARBA00004651"/>
    </source>
</evidence>
<keyword evidence="4 6" id="KW-1133">Transmembrane helix</keyword>
<keyword evidence="5 6" id="KW-0472">Membrane</keyword>
<evidence type="ECO:0000313" key="7">
    <source>
        <dbReference type="EMBL" id="AHF06521.1"/>
    </source>
</evidence>
<evidence type="ECO:0000256" key="4">
    <source>
        <dbReference type="ARBA" id="ARBA00022989"/>
    </source>
</evidence>
<evidence type="ECO:0000256" key="6">
    <source>
        <dbReference type="SAM" id="Phobius"/>
    </source>
</evidence>
<dbReference type="GO" id="GO:0006824">
    <property type="term" value="P:cobalt ion transport"/>
    <property type="evidence" value="ECO:0007669"/>
    <property type="project" value="InterPro"/>
</dbReference>
<dbReference type="GO" id="GO:0043190">
    <property type="term" value="C:ATP-binding cassette (ABC) transporter complex"/>
    <property type="evidence" value="ECO:0007669"/>
    <property type="project" value="InterPro"/>
</dbReference>
<evidence type="ECO:0000313" key="8">
    <source>
        <dbReference type="Proteomes" id="UP000010847"/>
    </source>
</evidence>
<evidence type="ECO:0000256" key="5">
    <source>
        <dbReference type="ARBA" id="ARBA00023136"/>
    </source>
</evidence>
<dbReference type="Pfam" id="PF02361">
    <property type="entry name" value="CbiQ"/>
    <property type="match status" value="1"/>
</dbReference>
<dbReference type="PANTHER" id="PTHR34857:SF2">
    <property type="entry name" value="SLL0384 PROTEIN"/>
    <property type="match status" value="1"/>
</dbReference>
<feature type="transmembrane region" description="Helical" evidence="6">
    <location>
        <begin position="108"/>
        <end position="128"/>
    </location>
</feature>
<proteinExistence type="predicted"/>
<accession>W0EBS1</accession>
<dbReference type="InterPro" id="IPR003339">
    <property type="entry name" value="ABC/ECF_trnsptr_transmembrane"/>
</dbReference>
<dbReference type="InterPro" id="IPR012809">
    <property type="entry name" value="ECF_CbiQ"/>
</dbReference>
<organism evidence="7 8">
    <name type="scientific">Desulfitobacterium metallireducens DSM 15288</name>
    <dbReference type="NCBI Taxonomy" id="871968"/>
    <lineage>
        <taxon>Bacteria</taxon>
        <taxon>Bacillati</taxon>
        <taxon>Bacillota</taxon>
        <taxon>Clostridia</taxon>
        <taxon>Eubacteriales</taxon>
        <taxon>Desulfitobacteriaceae</taxon>
        <taxon>Desulfitobacterium</taxon>
    </lineage>
</organism>
<dbReference type="InterPro" id="IPR051611">
    <property type="entry name" value="ECF_transporter_component"/>
</dbReference>
<dbReference type="EMBL" id="CP007032">
    <property type="protein sequence ID" value="AHF06521.1"/>
    <property type="molecule type" value="Genomic_DNA"/>
</dbReference>
<keyword evidence="2" id="KW-1003">Cell membrane</keyword>
<sequence length="312" mass="34997">MELPSWLSEMSPAVQLDVGGGRRKRNFIEKTLKDIVSFLSDAFFSEKIALRKGFLQGLDPRVKVLSLIFLLVAVNLCSNLGLLWIFYFILLAIAVLSKLPFRLMLSRVWLVIPLFTGIMVFPSLFNWVRPGDPLWVIGNFGHPLRFGPLVFPATLAVSKQGVAGGILLISRVGISVSLAMVLTLSTRWMDILRALRSFFIPRIFISTTEMTYRYIFVLIKAMEEIFIARKARDAGQSSVKEQRSFIATTMGGLFGKSLQMSEEVYSAMVARGYTGEMRMIHQKSMVWQDIFILMVALLAGLIMIATNKVLGG</sequence>
<dbReference type="NCBIfam" id="TIGR02454">
    <property type="entry name" value="ECF_T_CbiQ"/>
    <property type="match status" value="1"/>
</dbReference>
<keyword evidence="3 6" id="KW-0812">Transmembrane</keyword>
<feature type="transmembrane region" description="Helical" evidence="6">
    <location>
        <begin position="162"/>
        <end position="184"/>
    </location>
</feature>
<dbReference type="RefSeq" id="WP_006714953.1">
    <property type="nucleotide sequence ID" value="NZ_CP007032.1"/>
</dbReference>
<evidence type="ECO:0000256" key="2">
    <source>
        <dbReference type="ARBA" id="ARBA00022475"/>
    </source>
</evidence>
<feature type="transmembrane region" description="Helical" evidence="6">
    <location>
        <begin position="286"/>
        <end position="306"/>
    </location>
</feature>
<dbReference type="STRING" id="871968.DESME_05180"/>
<dbReference type="HOGENOM" id="CLU_056469_1_0_9"/>
<keyword evidence="8" id="KW-1185">Reference proteome</keyword>
<dbReference type="eggNOG" id="COG0619">
    <property type="taxonomic scope" value="Bacteria"/>
</dbReference>
<dbReference type="AlphaFoldDB" id="W0EBS1"/>
<dbReference type="CDD" id="cd16914">
    <property type="entry name" value="EcfT"/>
    <property type="match status" value="1"/>
</dbReference>
<name>W0EBS1_9FIRM</name>
<evidence type="ECO:0000256" key="3">
    <source>
        <dbReference type="ARBA" id="ARBA00022692"/>
    </source>
</evidence>
<comment type="subcellular location">
    <subcellularLocation>
        <location evidence="1">Cell membrane</location>
        <topology evidence="1">Multi-pass membrane protein</topology>
    </subcellularLocation>
</comment>